<evidence type="ECO:0000256" key="5">
    <source>
        <dbReference type="SAM" id="MobiDB-lite"/>
    </source>
</evidence>
<dbReference type="GO" id="GO:0003735">
    <property type="term" value="F:structural constituent of ribosome"/>
    <property type="evidence" value="ECO:0007669"/>
    <property type="project" value="InterPro"/>
</dbReference>
<evidence type="ECO:0000256" key="2">
    <source>
        <dbReference type="ARBA" id="ARBA00022980"/>
    </source>
</evidence>
<comment type="similarity">
    <text evidence="1">Belongs to the universal ribosomal protein uS19 family.</text>
</comment>
<feature type="compositionally biased region" description="Basic and acidic residues" evidence="5">
    <location>
        <begin position="111"/>
        <end position="122"/>
    </location>
</feature>
<protein>
    <recommendedName>
        <fullName evidence="4">40S ribosomal protein S15</fullName>
    </recommendedName>
</protein>
<comment type="caution">
    <text evidence="6">The sequence shown here is derived from an EMBL/GenBank/DDBJ whole genome shotgun (WGS) entry which is preliminary data.</text>
</comment>
<name>A0A6A1QD02_BALPH</name>
<evidence type="ECO:0000313" key="7">
    <source>
        <dbReference type="Proteomes" id="UP000437017"/>
    </source>
</evidence>
<sequence length="157" mass="17233">FLLIFKRKIHEDLAFLKNRRNSRSGKQQQQQTFHELTYCGLDLDPPLHISQEQLRQLHGARGSGAQGSGAQGSGGGRTAACAGSRTGCRSACARYAAPPKEKPEVVNAPAQHDHPARHDAQHGRRLVYNGKTFNQPAREARPAQQGATHPSRSIRLK</sequence>
<evidence type="ECO:0000256" key="4">
    <source>
        <dbReference type="ARBA" id="ARBA00035469"/>
    </source>
</evidence>
<keyword evidence="3" id="KW-0687">Ribonucleoprotein</keyword>
<feature type="compositionally biased region" description="Gly residues" evidence="5">
    <location>
        <begin position="61"/>
        <end position="77"/>
    </location>
</feature>
<dbReference type="GO" id="GO:0006412">
    <property type="term" value="P:translation"/>
    <property type="evidence" value="ECO:0007669"/>
    <property type="project" value="InterPro"/>
</dbReference>
<dbReference type="Proteomes" id="UP000437017">
    <property type="component" value="Unassembled WGS sequence"/>
</dbReference>
<dbReference type="AlphaFoldDB" id="A0A6A1QD02"/>
<reference evidence="6 7" key="1">
    <citation type="journal article" date="2019" name="PLoS ONE">
        <title>Genomic analyses reveal an absence of contemporary introgressive admixture between fin whales and blue whales, despite known hybrids.</title>
        <authorList>
            <person name="Westbury M.V."/>
            <person name="Petersen B."/>
            <person name="Lorenzen E.D."/>
        </authorList>
    </citation>
    <scope>NUCLEOTIDE SEQUENCE [LARGE SCALE GENOMIC DNA]</scope>
    <source>
        <strain evidence="6">FinWhale-01</strain>
    </source>
</reference>
<dbReference type="InterPro" id="IPR023575">
    <property type="entry name" value="Ribosomal_uS19_SF"/>
</dbReference>
<keyword evidence="2" id="KW-0689">Ribosomal protein</keyword>
<feature type="region of interest" description="Disordered" evidence="5">
    <location>
        <begin position="97"/>
        <end position="157"/>
    </location>
</feature>
<proteinExistence type="inferred from homology"/>
<feature type="non-terminal residue" evidence="6">
    <location>
        <position position="1"/>
    </location>
</feature>
<evidence type="ECO:0000313" key="6">
    <source>
        <dbReference type="EMBL" id="KAB0403981.1"/>
    </source>
</evidence>
<dbReference type="GO" id="GO:1990904">
    <property type="term" value="C:ribonucleoprotein complex"/>
    <property type="evidence" value="ECO:0007669"/>
    <property type="project" value="UniProtKB-KW"/>
</dbReference>
<keyword evidence="7" id="KW-1185">Reference proteome</keyword>
<dbReference type="GO" id="GO:0005840">
    <property type="term" value="C:ribosome"/>
    <property type="evidence" value="ECO:0007669"/>
    <property type="project" value="UniProtKB-KW"/>
</dbReference>
<feature type="region of interest" description="Disordered" evidence="5">
    <location>
        <begin position="56"/>
        <end position="83"/>
    </location>
</feature>
<gene>
    <name evidence="6" type="ORF">E2I00_014448</name>
</gene>
<dbReference type="Gene3D" id="3.30.860.10">
    <property type="entry name" value="30s Ribosomal Protein S19, Chain A"/>
    <property type="match status" value="1"/>
</dbReference>
<accession>A0A6A1QD02</accession>
<evidence type="ECO:0000256" key="3">
    <source>
        <dbReference type="ARBA" id="ARBA00023274"/>
    </source>
</evidence>
<evidence type="ECO:0000256" key="1">
    <source>
        <dbReference type="ARBA" id="ARBA00007345"/>
    </source>
</evidence>
<organism evidence="6 7">
    <name type="scientific">Balaenoptera physalus</name>
    <name type="common">Fin whale</name>
    <name type="synonym">Balaena physalus</name>
    <dbReference type="NCBI Taxonomy" id="9770"/>
    <lineage>
        <taxon>Eukaryota</taxon>
        <taxon>Metazoa</taxon>
        <taxon>Chordata</taxon>
        <taxon>Craniata</taxon>
        <taxon>Vertebrata</taxon>
        <taxon>Euteleostomi</taxon>
        <taxon>Mammalia</taxon>
        <taxon>Eutheria</taxon>
        <taxon>Laurasiatheria</taxon>
        <taxon>Artiodactyla</taxon>
        <taxon>Whippomorpha</taxon>
        <taxon>Cetacea</taxon>
        <taxon>Mysticeti</taxon>
        <taxon>Balaenopteridae</taxon>
        <taxon>Balaenoptera</taxon>
    </lineage>
</organism>
<dbReference type="EMBL" id="SGJD01000680">
    <property type="protein sequence ID" value="KAB0403981.1"/>
    <property type="molecule type" value="Genomic_DNA"/>
</dbReference>